<evidence type="ECO:0000256" key="1">
    <source>
        <dbReference type="SAM" id="Phobius"/>
    </source>
</evidence>
<organism evidence="2">
    <name type="scientific">Micrurus lemniscatus lemniscatus</name>
    <dbReference type="NCBI Taxonomy" id="129467"/>
    <lineage>
        <taxon>Eukaryota</taxon>
        <taxon>Metazoa</taxon>
        <taxon>Chordata</taxon>
        <taxon>Craniata</taxon>
        <taxon>Vertebrata</taxon>
        <taxon>Euteleostomi</taxon>
        <taxon>Lepidosauria</taxon>
        <taxon>Squamata</taxon>
        <taxon>Bifurcata</taxon>
        <taxon>Unidentata</taxon>
        <taxon>Episquamata</taxon>
        <taxon>Toxicofera</taxon>
        <taxon>Serpentes</taxon>
        <taxon>Colubroidea</taxon>
        <taxon>Elapidae</taxon>
        <taxon>Elapinae</taxon>
        <taxon>Micrurus</taxon>
    </lineage>
</organism>
<sequence>MMLIEAVVVEEIYLFIFSGFYFSFAQNGSEGISVTAVLVPAQRREITFGSCCQHFKVQTACEWEVETVVAMLLVIVQYLFYFMITRQQTFSLCPPVRKSKRNQLHRVQIKEAIGNWNRTEKKLNKKIKKGKKKIINFSTVNCFILNYFR</sequence>
<reference evidence="2" key="2">
    <citation type="submission" date="2017-11" db="EMBL/GenBank/DDBJ databases">
        <title>Coralsnake Venomics: Analyses of Venom Gland Transcriptomes and Proteomes of Six Brazilian Taxa.</title>
        <authorList>
            <person name="Aird S.D."/>
            <person name="Jorge da Silva N."/>
            <person name="Qiu L."/>
            <person name="Villar-Briones A."/>
            <person name="Aparecida-Saddi V."/>
            <person name="Campos-Telles M.P."/>
            <person name="Grau M."/>
            <person name="Mikheyev A.S."/>
        </authorList>
    </citation>
    <scope>NUCLEOTIDE SEQUENCE</scope>
    <source>
        <tissue evidence="2">Venom_gland</tissue>
    </source>
</reference>
<keyword evidence="1" id="KW-0812">Transmembrane</keyword>
<keyword evidence="1" id="KW-0472">Membrane</keyword>
<dbReference type="EMBL" id="IACK01048964">
    <property type="protein sequence ID" value="LAA74808.1"/>
    <property type="molecule type" value="Transcribed_RNA"/>
</dbReference>
<dbReference type="AlphaFoldDB" id="A0A2D4HS75"/>
<proteinExistence type="predicted"/>
<protein>
    <submittedName>
        <fullName evidence="2">Uncharacterized protein</fullName>
    </submittedName>
</protein>
<name>A0A2D4HS75_MICLE</name>
<reference evidence="2" key="1">
    <citation type="submission" date="2017-07" db="EMBL/GenBank/DDBJ databases">
        <authorList>
            <person name="Mikheyev A."/>
            <person name="Grau M."/>
        </authorList>
    </citation>
    <scope>NUCLEOTIDE SEQUENCE</scope>
    <source>
        <tissue evidence="2">Venom_gland</tissue>
    </source>
</reference>
<feature type="transmembrane region" description="Helical" evidence="1">
    <location>
        <begin position="67"/>
        <end position="84"/>
    </location>
</feature>
<accession>A0A2D4HS75</accession>
<evidence type="ECO:0000313" key="2">
    <source>
        <dbReference type="EMBL" id="LAA74808.1"/>
    </source>
</evidence>
<keyword evidence="1" id="KW-1133">Transmembrane helix</keyword>